<proteinExistence type="predicted"/>
<reference evidence="1" key="1">
    <citation type="submission" date="2020-09" db="EMBL/GenBank/DDBJ databases">
        <title>Genome-Enabled Discovery of Anthraquinone Biosynthesis in Senna tora.</title>
        <authorList>
            <person name="Kang S.-H."/>
            <person name="Pandey R.P."/>
            <person name="Lee C.-M."/>
            <person name="Sim J.-S."/>
            <person name="Jeong J.-T."/>
            <person name="Choi B.-S."/>
            <person name="Jung M."/>
            <person name="Ginzburg D."/>
            <person name="Zhao K."/>
            <person name="Won S.Y."/>
            <person name="Oh T.-J."/>
            <person name="Yu Y."/>
            <person name="Kim N.-H."/>
            <person name="Lee O.R."/>
            <person name="Lee T.-H."/>
            <person name="Bashyal P."/>
            <person name="Kim T.-S."/>
            <person name="Lee W.-H."/>
            <person name="Kawkins C."/>
            <person name="Kim C.-K."/>
            <person name="Kim J.S."/>
            <person name="Ahn B.O."/>
            <person name="Rhee S.Y."/>
            <person name="Sohng J.K."/>
        </authorList>
    </citation>
    <scope>NUCLEOTIDE SEQUENCE</scope>
    <source>
        <tissue evidence="1">Leaf</tissue>
    </source>
</reference>
<dbReference type="Proteomes" id="UP000634136">
    <property type="component" value="Unassembled WGS sequence"/>
</dbReference>
<dbReference type="AlphaFoldDB" id="A0A834W1Y6"/>
<evidence type="ECO:0000313" key="2">
    <source>
        <dbReference type="Proteomes" id="UP000634136"/>
    </source>
</evidence>
<protein>
    <submittedName>
        <fullName evidence="1">Uncharacterized protein</fullName>
    </submittedName>
</protein>
<sequence length="158" mass="18600">MRCIQTSTLGIRNKKWQSLKESSASFSSIPAPDNLLCLDFTARPQKEVLKDSVHKCIQQQHMHIFTSSFPGCLSVRFTKTHVRSSHRCTIETIVYDESAGQQRRSNSLNHHHHRGYSGVLRRNRMESNRRKREERGIIMILRNVWKFKEHEKETVKDR</sequence>
<dbReference type="EMBL" id="JAAIUW010000013">
    <property type="protein sequence ID" value="KAF7801304.1"/>
    <property type="molecule type" value="Genomic_DNA"/>
</dbReference>
<organism evidence="1 2">
    <name type="scientific">Senna tora</name>
    <dbReference type="NCBI Taxonomy" id="362788"/>
    <lineage>
        <taxon>Eukaryota</taxon>
        <taxon>Viridiplantae</taxon>
        <taxon>Streptophyta</taxon>
        <taxon>Embryophyta</taxon>
        <taxon>Tracheophyta</taxon>
        <taxon>Spermatophyta</taxon>
        <taxon>Magnoliopsida</taxon>
        <taxon>eudicotyledons</taxon>
        <taxon>Gunneridae</taxon>
        <taxon>Pentapetalae</taxon>
        <taxon>rosids</taxon>
        <taxon>fabids</taxon>
        <taxon>Fabales</taxon>
        <taxon>Fabaceae</taxon>
        <taxon>Caesalpinioideae</taxon>
        <taxon>Cassia clade</taxon>
        <taxon>Senna</taxon>
    </lineage>
</organism>
<evidence type="ECO:0000313" key="1">
    <source>
        <dbReference type="EMBL" id="KAF7801304.1"/>
    </source>
</evidence>
<keyword evidence="2" id="KW-1185">Reference proteome</keyword>
<comment type="caution">
    <text evidence="1">The sequence shown here is derived from an EMBL/GenBank/DDBJ whole genome shotgun (WGS) entry which is preliminary data.</text>
</comment>
<accession>A0A834W1Y6</accession>
<gene>
    <name evidence="1" type="ORF">G2W53_040415</name>
</gene>
<name>A0A834W1Y6_9FABA</name>